<dbReference type="InterPro" id="IPR036397">
    <property type="entry name" value="RNaseH_sf"/>
</dbReference>
<feature type="domain" description="Tc1-like transposase DDE" evidence="1">
    <location>
        <begin position="10"/>
        <end position="76"/>
    </location>
</feature>
<proteinExistence type="predicted"/>
<dbReference type="eggNOG" id="COG3335">
    <property type="taxonomic scope" value="Bacteria"/>
</dbReference>
<protein>
    <recommendedName>
        <fullName evidence="1">Tc1-like transposase DDE domain-containing protein</fullName>
    </recommendedName>
</protein>
<name>F4Y2A8_9CYAN</name>
<reference evidence="3" key="1">
    <citation type="journal article" date="2011" name="Proc. Natl. Acad. Sci. U.S.A.">
        <title>Genomic insights into the physiology and ecology of the marine filamentous cyanobacterium Lyngbya majuscula.</title>
        <authorList>
            <person name="Jones A.C."/>
            <person name="Monroe E.A."/>
            <person name="Podell S."/>
            <person name="Hess W.R."/>
            <person name="Klages S."/>
            <person name="Esquenazi E."/>
            <person name="Niessen S."/>
            <person name="Hoover H."/>
            <person name="Rothmann M."/>
            <person name="Lasken R.S."/>
            <person name="Yates J.R.III."/>
            <person name="Reinhardt R."/>
            <person name="Kube M."/>
            <person name="Burkart M.D."/>
            <person name="Allen E.E."/>
            <person name="Dorrestein P.C."/>
            <person name="Gerwick W.H."/>
            <person name="Gerwick L."/>
        </authorList>
    </citation>
    <scope>NUCLEOTIDE SEQUENCE [LARGE SCALE GENOMIC DNA]</scope>
    <source>
        <strain evidence="3">3L</strain>
    </source>
</reference>
<accession>F4Y2A8</accession>
<dbReference type="HOGENOM" id="CLU_2585825_0_0_3"/>
<dbReference type="GO" id="GO:0003676">
    <property type="term" value="F:nucleic acid binding"/>
    <property type="evidence" value="ECO:0007669"/>
    <property type="project" value="InterPro"/>
</dbReference>
<dbReference type="Gene3D" id="3.30.420.10">
    <property type="entry name" value="Ribonuclease H-like superfamily/Ribonuclease H"/>
    <property type="match status" value="1"/>
</dbReference>
<dbReference type="Proteomes" id="UP000003959">
    <property type="component" value="Unassembled WGS sequence"/>
</dbReference>
<organism evidence="2 3">
    <name type="scientific">Moorena producens 3L</name>
    <dbReference type="NCBI Taxonomy" id="489825"/>
    <lineage>
        <taxon>Bacteria</taxon>
        <taxon>Bacillati</taxon>
        <taxon>Cyanobacteriota</taxon>
        <taxon>Cyanophyceae</taxon>
        <taxon>Coleofasciculales</taxon>
        <taxon>Coleofasciculaceae</taxon>
        <taxon>Moorena</taxon>
    </lineage>
</organism>
<gene>
    <name evidence="2" type="ORF">LYNGBM3L_67720</name>
</gene>
<sequence>MDKEAKEAEKTRLTIRIDTVIVLDNSSSHKIHQVRAKQKEWLEMGLYLFFLPTYSPELNLIEGEWRQLKAMQQGNRGFPP</sequence>
<evidence type="ECO:0000259" key="1">
    <source>
        <dbReference type="Pfam" id="PF13358"/>
    </source>
</evidence>
<keyword evidence="3" id="KW-1185">Reference proteome</keyword>
<dbReference type="Pfam" id="PF13358">
    <property type="entry name" value="DDE_3"/>
    <property type="match status" value="1"/>
</dbReference>
<evidence type="ECO:0000313" key="2">
    <source>
        <dbReference type="EMBL" id="EGJ29400.1"/>
    </source>
</evidence>
<evidence type="ECO:0000313" key="3">
    <source>
        <dbReference type="Proteomes" id="UP000003959"/>
    </source>
</evidence>
<dbReference type="EMBL" id="GL890970">
    <property type="protein sequence ID" value="EGJ29400.1"/>
    <property type="molecule type" value="Genomic_DNA"/>
</dbReference>
<dbReference type="AlphaFoldDB" id="F4Y2A8"/>
<dbReference type="InterPro" id="IPR038717">
    <property type="entry name" value="Tc1-like_DDE_dom"/>
</dbReference>